<accession>A0A379KCC9</accession>
<evidence type="ECO:0000256" key="1">
    <source>
        <dbReference type="SAM" id="MobiDB-lite"/>
    </source>
</evidence>
<proteinExistence type="predicted"/>
<protein>
    <submittedName>
        <fullName evidence="2">Gene 32 protein</fullName>
    </submittedName>
</protein>
<dbReference type="AlphaFoldDB" id="A0A379KCC9"/>
<dbReference type="InterPro" id="IPR026325">
    <property type="entry name" value="DUF932"/>
</dbReference>
<feature type="compositionally biased region" description="Basic and acidic residues" evidence="1">
    <location>
        <begin position="397"/>
        <end position="406"/>
    </location>
</feature>
<organism evidence="2 3">
    <name type="scientific">Ectopseudomonas oleovorans</name>
    <name type="common">Pseudomonas oleovorans</name>
    <dbReference type="NCBI Taxonomy" id="301"/>
    <lineage>
        <taxon>Bacteria</taxon>
        <taxon>Pseudomonadati</taxon>
        <taxon>Pseudomonadota</taxon>
        <taxon>Gammaproteobacteria</taxon>
        <taxon>Pseudomonadales</taxon>
        <taxon>Pseudomonadaceae</taxon>
        <taxon>Ectopseudomonas</taxon>
    </lineage>
</organism>
<reference evidence="2 3" key="1">
    <citation type="submission" date="2018-06" db="EMBL/GenBank/DDBJ databases">
        <authorList>
            <consortium name="Pathogen Informatics"/>
            <person name="Doyle S."/>
        </authorList>
    </citation>
    <scope>NUCLEOTIDE SEQUENCE [LARGE SCALE GENOMIC DNA]</scope>
    <source>
        <strain evidence="2 3">NCTC10860</strain>
    </source>
</reference>
<feature type="region of interest" description="Disordered" evidence="1">
    <location>
        <begin position="1"/>
        <end position="21"/>
    </location>
</feature>
<sequence>MQLASRFASRSPMLRADHPLSDEQIQRVAPSIFAEAPHESRSERYSYIPTAAVLTELRHEGFQPFMACQTRVRDEGKREHTKHMIRLRHASQIAGREANEIILLNSHDGTSSYQMLAGMFRFVCSNGLVCGDTVADVRVPHKGNVAGHVIEGAYEVLHGFERAQASRDAMQSITLDSGEAEVFARAALALKYDDPDKPAPITESQVLAPRRFDDNRPDLWSVFNRTQENLTQGGLMGRSTNGRRQRTRPFWITSKRYGYVSPRLMPSKLRPGTPSILAGNRMPCQWIEVWWPWIESAGSLLDTRRLTVSPSRQRSSGAGTDPFTVMPVRVAPVKFSGVSPIERSNSVPASTVFCPCDFSAHTGLGHSPRPNSAPPAASPWTNCRRDSANFSSAPEPKGLDDMNDLR</sequence>
<evidence type="ECO:0000313" key="3">
    <source>
        <dbReference type="Proteomes" id="UP000254084"/>
    </source>
</evidence>
<dbReference type="Proteomes" id="UP000254084">
    <property type="component" value="Unassembled WGS sequence"/>
</dbReference>
<name>A0A379KCC9_ECTOL</name>
<gene>
    <name evidence="2" type="ORF">NCTC10860_04368</name>
</gene>
<dbReference type="Pfam" id="PF06067">
    <property type="entry name" value="DUF932"/>
    <property type="match status" value="1"/>
</dbReference>
<dbReference type="EMBL" id="UGUW01000004">
    <property type="protein sequence ID" value="SUD61949.1"/>
    <property type="molecule type" value="Genomic_DNA"/>
</dbReference>
<feature type="region of interest" description="Disordered" evidence="1">
    <location>
        <begin position="364"/>
        <end position="406"/>
    </location>
</feature>
<evidence type="ECO:0000313" key="2">
    <source>
        <dbReference type="EMBL" id="SUD61949.1"/>
    </source>
</evidence>